<protein>
    <submittedName>
        <fullName evidence="2">Uncharacterized protein</fullName>
    </submittedName>
</protein>
<organism evidence="2 3">
    <name type="scientific">Prunus armeniaca</name>
    <name type="common">Apricot</name>
    <name type="synonym">Armeniaca vulgaris</name>
    <dbReference type="NCBI Taxonomy" id="36596"/>
    <lineage>
        <taxon>Eukaryota</taxon>
        <taxon>Viridiplantae</taxon>
        <taxon>Streptophyta</taxon>
        <taxon>Embryophyta</taxon>
        <taxon>Tracheophyta</taxon>
        <taxon>Spermatophyta</taxon>
        <taxon>Magnoliopsida</taxon>
        <taxon>eudicotyledons</taxon>
        <taxon>Gunneridae</taxon>
        <taxon>Pentapetalae</taxon>
        <taxon>rosids</taxon>
        <taxon>fabids</taxon>
        <taxon>Rosales</taxon>
        <taxon>Rosaceae</taxon>
        <taxon>Amygdaloideae</taxon>
        <taxon>Amygdaleae</taxon>
        <taxon>Prunus</taxon>
    </lineage>
</organism>
<name>A0A6J5XP23_PRUAR</name>
<keyword evidence="3" id="KW-1185">Reference proteome</keyword>
<dbReference type="Proteomes" id="UP000507245">
    <property type="component" value="Unassembled WGS sequence"/>
</dbReference>
<dbReference type="AlphaFoldDB" id="A0A6J5XP23"/>
<evidence type="ECO:0000313" key="2">
    <source>
        <dbReference type="EMBL" id="CAB4313695.1"/>
    </source>
</evidence>
<evidence type="ECO:0000313" key="3">
    <source>
        <dbReference type="Proteomes" id="UP000507245"/>
    </source>
</evidence>
<dbReference type="EMBL" id="CAEKKB010000006">
    <property type="protein sequence ID" value="CAB4313695.1"/>
    <property type="molecule type" value="Genomic_DNA"/>
</dbReference>
<sequence>MSSQNPNVAKAIWPPNGPPPQPPSQNGSPNPNAQQCFGKGGKRKGTSEEYAVGMAAAKNKSQLCCLHPVLGLPYRT</sequence>
<feature type="region of interest" description="Disordered" evidence="1">
    <location>
        <begin position="1"/>
        <end position="45"/>
    </location>
</feature>
<proteinExistence type="predicted"/>
<accession>A0A6J5XP23</accession>
<gene>
    <name evidence="2" type="ORF">ORAREDHAP_LOCUS37060</name>
</gene>
<evidence type="ECO:0000256" key="1">
    <source>
        <dbReference type="SAM" id="MobiDB-lite"/>
    </source>
</evidence>
<reference evidence="3" key="1">
    <citation type="journal article" date="2020" name="Genome Biol.">
        <title>Gamete binning: chromosome-level and haplotype-resolved genome assembly enabled by high-throughput single-cell sequencing of gamete genomes.</title>
        <authorList>
            <person name="Campoy J.A."/>
            <person name="Sun H."/>
            <person name="Goel M."/>
            <person name="Jiao W.-B."/>
            <person name="Folz-Donahue K."/>
            <person name="Wang N."/>
            <person name="Rubio M."/>
            <person name="Liu C."/>
            <person name="Kukat C."/>
            <person name="Ruiz D."/>
            <person name="Huettel B."/>
            <person name="Schneeberger K."/>
        </authorList>
    </citation>
    <scope>NUCLEOTIDE SEQUENCE [LARGE SCALE GENOMIC DNA]</scope>
    <source>
        <strain evidence="3">cv. Rojo Pasion</strain>
    </source>
</reference>